<dbReference type="KEGG" id="bmy:BM_BM13114"/>
<sequence length="122" mass="13371">MVLFSVTFGSLLYAKTTDTSGGSYQVHTKNFISVPSNVCKQIHGAGKKADLAVSLGSCFASGIFLSSCFLGLLPHIRKHEEHIRNMWISTVGHTDSSSYIFLNSELVVLMIFLLILFLEEVG</sequence>
<reference evidence="5" key="2">
    <citation type="submission" date="2019-04" db="EMBL/GenBank/DDBJ databases">
        <authorList>
            <person name="Howe K."/>
            <person name="Paulini M."/>
            <person name="Williams G."/>
        </authorList>
    </citation>
    <scope>NUCLEOTIDE SEQUENCE [LARGE SCALE GENOMIC DNA]</scope>
    <source>
        <strain evidence="5">FR3</strain>
    </source>
</reference>
<dbReference type="RefSeq" id="XP_042934913.1">
    <property type="nucleotide sequence ID" value="XM_043078979.1"/>
</dbReference>
<keyword evidence="3" id="KW-1133">Transmembrane helix</keyword>
<reference evidence="6" key="1">
    <citation type="journal article" date="2007" name="Science">
        <title>Draft genome of the filarial nematode parasite Brugia malayi.</title>
        <authorList>
            <person name="Ghedin E."/>
            <person name="Wang S."/>
            <person name="Spiro D."/>
            <person name="Caler E."/>
            <person name="Zhao Q."/>
            <person name="Crabtree J."/>
            <person name="Allen J.E."/>
            <person name="Delcher A.L."/>
            <person name="Guiliano D.B."/>
            <person name="Miranda-Saavedra D."/>
            <person name="Angiuoli S.V."/>
            <person name="Creasy T."/>
            <person name="Amedeo P."/>
            <person name="Haas B."/>
            <person name="El-Sayed N.M."/>
            <person name="Wortman J.R."/>
            <person name="Feldblyum T."/>
            <person name="Tallon L."/>
            <person name="Schatz M."/>
            <person name="Shumway M."/>
            <person name="Koo H."/>
            <person name="Salzberg S.L."/>
            <person name="Schobel S."/>
            <person name="Pertea M."/>
            <person name="Pop M."/>
            <person name="White O."/>
            <person name="Barton G.J."/>
            <person name="Carlow C.K."/>
            <person name="Crawford M.J."/>
            <person name="Daub J."/>
            <person name="Dimmic M.W."/>
            <person name="Estes C.F."/>
            <person name="Foster J.M."/>
            <person name="Ganatra M."/>
            <person name="Gregory W.F."/>
            <person name="Johnson N.M."/>
            <person name="Jin J."/>
            <person name="Komuniecki R."/>
            <person name="Korf I."/>
            <person name="Kumar S."/>
            <person name="Laney S."/>
            <person name="Li B.W."/>
            <person name="Li W."/>
            <person name="Lindblom T.H."/>
            <person name="Lustigman S."/>
            <person name="Ma D."/>
            <person name="Maina C.V."/>
            <person name="Martin D.M."/>
            <person name="McCarter J.P."/>
            <person name="McReynolds L."/>
            <person name="Mitreva M."/>
            <person name="Nutman T.B."/>
            <person name="Parkinson J."/>
            <person name="Peregrin-Alvarez J.M."/>
            <person name="Poole C."/>
            <person name="Ren Q."/>
            <person name="Saunders L."/>
            <person name="Sluder A.E."/>
            <person name="Smith K."/>
            <person name="Stanke M."/>
            <person name="Unnasch T.R."/>
            <person name="Ware J."/>
            <person name="Wei A.D."/>
            <person name="Weil G."/>
            <person name="Williams D.J."/>
            <person name="Zhang Y."/>
            <person name="Williams S.A."/>
            <person name="Fraser-Liggett C."/>
            <person name="Slatko B."/>
            <person name="Blaxter M.L."/>
            <person name="Scott A.L."/>
        </authorList>
    </citation>
    <scope>NUCLEOTIDE SEQUENCE</scope>
    <source>
        <strain evidence="6">FR3</strain>
    </source>
</reference>
<dbReference type="GeneID" id="66057776"/>
<evidence type="ECO:0000256" key="2">
    <source>
        <dbReference type="ARBA" id="ARBA00022692"/>
    </source>
</evidence>
<name>A0A4E9FBR6_BRUMA</name>
<dbReference type="GO" id="GO:0016020">
    <property type="term" value="C:membrane"/>
    <property type="evidence" value="ECO:0007669"/>
    <property type="project" value="UniProtKB-SubCell"/>
</dbReference>
<evidence type="ECO:0000256" key="4">
    <source>
        <dbReference type="ARBA" id="ARBA00023136"/>
    </source>
</evidence>
<dbReference type="EMBL" id="CAAKNF010000193">
    <property type="protein sequence ID" value="VIO94341.1"/>
    <property type="molecule type" value="Genomic_DNA"/>
</dbReference>
<dbReference type="OrthoDB" id="448280at2759"/>
<dbReference type="Pfam" id="PF02535">
    <property type="entry name" value="Zip"/>
    <property type="match status" value="1"/>
</dbReference>
<evidence type="ECO:0000313" key="5">
    <source>
        <dbReference type="EMBL" id="VIO94341.1"/>
    </source>
</evidence>
<accession>A0A4E9FBR6</accession>
<evidence type="ECO:0000256" key="3">
    <source>
        <dbReference type="ARBA" id="ARBA00022989"/>
    </source>
</evidence>
<keyword evidence="4" id="KW-0472">Membrane</keyword>
<dbReference type="Proteomes" id="UP000006672">
    <property type="component" value="Unassembled WGS sequence"/>
</dbReference>
<dbReference type="InterPro" id="IPR003689">
    <property type="entry name" value="ZIP"/>
</dbReference>
<evidence type="ECO:0000256" key="1">
    <source>
        <dbReference type="ARBA" id="ARBA00004141"/>
    </source>
</evidence>
<dbReference type="GO" id="GO:0046873">
    <property type="term" value="F:metal ion transmembrane transporter activity"/>
    <property type="evidence" value="ECO:0007669"/>
    <property type="project" value="InterPro"/>
</dbReference>
<proteinExistence type="predicted"/>
<dbReference type="WBParaSite" id="Bm13114a.1">
    <property type="protein sequence ID" value="Bm13114a.1"/>
    <property type="gene ID" value="WBGene00233375"/>
</dbReference>
<keyword evidence="6" id="KW-1185">Reference proteome</keyword>
<keyword evidence="2" id="KW-0812">Transmembrane</keyword>
<evidence type="ECO:0000313" key="7">
    <source>
        <dbReference type="WBParaSite" id="Bm13114a.1"/>
    </source>
</evidence>
<protein>
    <submittedName>
        <fullName evidence="7">Bm13114, isoform b</fullName>
    </submittedName>
</protein>
<organism evidence="5">
    <name type="scientific">Brugia malayi</name>
    <name type="common">Filarial nematode worm</name>
    <dbReference type="NCBI Taxonomy" id="6279"/>
    <lineage>
        <taxon>Eukaryota</taxon>
        <taxon>Metazoa</taxon>
        <taxon>Ecdysozoa</taxon>
        <taxon>Nematoda</taxon>
        <taxon>Chromadorea</taxon>
        <taxon>Rhabditida</taxon>
        <taxon>Spirurina</taxon>
        <taxon>Spiruromorpha</taxon>
        <taxon>Filarioidea</taxon>
        <taxon>Onchocercidae</taxon>
        <taxon>Brugia</taxon>
    </lineage>
</organism>
<dbReference type="CTD" id="66057776"/>
<gene>
    <name evidence="5" type="primary">Bm13114</name>
    <name evidence="5" type="ORF">BM_BM13114</name>
</gene>
<comment type="subcellular location">
    <subcellularLocation>
        <location evidence="1">Membrane</location>
        <topology evidence="1">Multi-pass membrane protein</topology>
    </subcellularLocation>
</comment>
<reference evidence="7" key="3">
    <citation type="submission" date="2022-04" db="UniProtKB">
        <authorList>
            <consortium name="WormBaseParasite"/>
        </authorList>
    </citation>
    <scope>IDENTIFICATION</scope>
</reference>
<evidence type="ECO:0000313" key="6">
    <source>
        <dbReference type="Proteomes" id="UP000006672"/>
    </source>
</evidence>
<dbReference type="AlphaFoldDB" id="A0A4E9FBR6"/>
<accession>A0A8L7SPS9</accession>
<feature type="non-terminal residue" evidence="5">
    <location>
        <position position="122"/>
    </location>
</feature>